<reference evidence="1" key="2">
    <citation type="journal article" date="2015" name="Data Brief">
        <title>Shoot transcriptome of the giant reed, Arundo donax.</title>
        <authorList>
            <person name="Barrero R.A."/>
            <person name="Guerrero F.D."/>
            <person name="Moolhuijzen P."/>
            <person name="Goolsby J.A."/>
            <person name="Tidwell J."/>
            <person name="Bellgard S.E."/>
            <person name="Bellgard M.I."/>
        </authorList>
    </citation>
    <scope>NUCLEOTIDE SEQUENCE</scope>
    <source>
        <tissue evidence="1">Shoot tissue taken approximately 20 cm above the soil surface</tissue>
    </source>
</reference>
<evidence type="ECO:0000313" key="1">
    <source>
        <dbReference type="EMBL" id="JAD65091.1"/>
    </source>
</evidence>
<reference evidence="1" key="1">
    <citation type="submission" date="2014-09" db="EMBL/GenBank/DDBJ databases">
        <authorList>
            <person name="Magalhaes I.L.F."/>
            <person name="Oliveira U."/>
            <person name="Santos F.R."/>
            <person name="Vidigal T.H.D.A."/>
            <person name="Brescovit A.D."/>
            <person name="Santos A.J."/>
        </authorList>
    </citation>
    <scope>NUCLEOTIDE SEQUENCE</scope>
    <source>
        <tissue evidence="1">Shoot tissue taken approximately 20 cm above the soil surface</tissue>
    </source>
</reference>
<name>A0A0A9BP26_ARUDO</name>
<protein>
    <submittedName>
        <fullName evidence="1">Uncharacterized protein</fullName>
    </submittedName>
</protein>
<proteinExistence type="predicted"/>
<organism evidence="1">
    <name type="scientific">Arundo donax</name>
    <name type="common">Giant reed</name>
    <name type="synonym">Donax arundinaceus</name>
    <dbReference type="NCBI Taxonomy" id="35708"/>
    <lineage>
        <taxon>Eukaryota</taxon>
        <taxon>Viridiplantae</taxon>
        <taxon>Streptophyta</taxon>
        <taxon>Embryophyta</taxon>
        <taxon>Tracheophyta</taxon>
        <taxon>Spermatophyta</taxon>
        <taxon>Magnoliopsida</taxon>
        <taxon>Liliopsida</taxon>
        <taxon>Poales</taxon>
        <taxon>Poaceae</taxon>
        <taxon>PACMAD clade</taxon>
        <taxon>Arundinoideae</taxon>
        <taxon>Arundineae</taxon>
        <taxon>Arundo</taxon>
    </lineage>
</organism>
<dbReference type="EMBL" id="GBRH01232804">
    <property type="protein sequence ID" value="JAD65091.1"/>
    <property type="molecule type" value="Transcribed_RNA"/>
</dbReference>
<sequence>MHRCAISARQVGAW</sequence>
<accession>A0A0A9BP26</accession>